<reference evidence="7" key="1">
    <citation type="submission" date="2016-01" db="EMBL/GenBank/DDBJ databases">
        <authorList>
            <person name="Peeters C."/>
        </authorList>
    </citation>
    <scope>NUCLEOTIDE SEQUENCE [LARGE SCALE GENOMIC DNA]</scope>
    <source>
        <strain evidence="7">LMG 29318</strain>
    </source>
</reference>
<evidence type="ECO:0000256" key="3">
    <source>
        <dbReference type="ARBA" id="ARBA00022603"/>
    </source>
</evidence>
<dbReference type="EC" id="2.1.1.80" evidence="2"/>
<dbReference type="SUPFAM" id="SSF53335">
    <property type="entry name" value="S-adenosyl-L-methionine-dependent methyltransferases"/>
    <property type="match status" value="1"/>
</dbReference>
<evidence type="ECO:0000256" key="1">
    <source>
        <dbReference type="ARBA" id="ARBA00001541"/>
    </source>
</evidence>
<dbReference type="InterPro" id="IPR022641">
    <property type="entry name" value="CheR_N"/>
</dbReference>
<dbReference type="InterPro" id="IPR000780">
    <property type="entry name" value="CheR_MeTrfase"/>
</dbReference>
<dbReference type="PROSITE" id="PS50123">
    <property type="entry name" value="CHER"/>
    <property type="match status" value="1"/>
</dbReference>
<keyword evidence="8" id="KW-1185">Reference proteome</keyword>
<dbReference type="AlphaFoldDB" id="A0A157Z6I2"/>
<comment type="caution">
    <text evidence="7">The sequence shown here is derived from an EMBL/GenBank/DDBJ whole genome shotgun (WGS) entry which is preliminary data.</text>
</comment>
<dbReference type="Gene3D" id="1.10.155.10">
    <property type="entry name" value="Chemotaxis receptor methyltransferase CheR, N-terminal domain"/>
    <property type="match status" value="1"/>
</dbReference>
<proteinExistence type="predicted"/>
<evidence type="ECO:0000256" key="4">
    <source>
        <dbReference type="ARBA" id="ARBA00022679"/>
    </source>
</evidence>
<dbReference type="Gene3D" id="3.40.50.150">
    <property type="entry name" value="Vaccinia Virus protein VP39"/>
    <property type="match status" value="1"/>
</dbReference>
<organism evidence="7 8">
    <name type="scientific">Caballeronia catudaia</name>
    <dbReference type="NCBI Taxonomy" id="1777136"/>
    <lineage>
        <taxon>Bacteria</taxon>
        <taxon>Pseudomonadati</taxon>
        <taxon>Pseudomonadota</taxon>
        <taxon>Betaproteobacteria</taxon>
        <taxon>Burkholderiales</taxon>
        <taxon>Burkholderiaceae</taxon>
        <taxon>Caballeronia</taxon>
    </lineage>
</organism>
<protein>
    <recommendedName>
        <fullName evidence="2">protein-glutamate O-methyltransferase</fullName>
        <ecNumber evidence="2">2.1.1.80</ecNumber>
    </recommendedName>
</protein>
<dbReference type="GO" id="GO:0032259">
    <property type="term" value="P:methylation"/>
    <property type="evidence" value="ECO:0007669"/>
    <property type="project" value="UniProtKB-KW"/>
</dbReference>
<gene>
    <name evidence="7" type="ORF">AWB75_00300</name>
</gene>
<comment type="catalytic activity">
    <reaction evidence="1">
        <text>L-glutamyl-[protein] + S-adenosyl-L-methionine = [protein]-L-glutamate 5-O-methyl ester + S-adenosyl-L-homocysteine</text>
        <dbReference type="Rhea" id="RHEA:24452"/>
        <dbReference type="Rhea" id="RHEA-COMP:10208"/>
        <dbReference type="Rhea" id="RHEA-COMP:10311"/>
        <dbReference type="ChEBI" id="CHEBI:29973"/>
        <dbReference type="ChEBI" id="CHEBI:57856"/>
        <dbReference type="ChEBI" id="CHEBI:59789"/>
        <dbReference type="ChEBI" id="CHEBI:82795"/>
        <dbReference type="EC" id="2.1.1.80"/>
    </reaction>
</comment>
<keyword evidence="3 7" id="KW-0489">Methyltransferase</keyword>
<keyword evidence="4" id="KW-0808">Transferase</keyword>
<dbReference type="PANTHER" id="PTHR24422:SF19">
    <property type="entry name" value="CHEMOTAXIS PROTEIN METHYLTRANSFERASE"/>
    <property type="match status" value="1"/>
</dbReference>
<name>A0A157Z6I2_9BURK</name>
<dbReference type="SUPFAM" id="SSF47757">
    <property type="entry name" value="Chemotaxis receptor methyltransferase CheR, N-terminal domain"/>
    <property type="match status" value="1"/>
</dbReference>
<dbReference type="Pfam" id="PF01739">
    <property type="entry name" value="CheR"/>
    <property type="match status" value="1"/>
</dbReference>
<dbReference type="InterPro" id="IPR022642">
    <property type="entry name" value="CheR_C"/>
</dbReference>
<evidence type="ECO:0000256" key="2">
    <source>
        <dbReference type="ARBA" id="ARBA00012534"/>
    </source>
</evidence>
<evidence type="ECO:0000259" key="6">
    <source>
        <dbReference type="PROSITE" id="PS50123"/>
    </source>
</evidence>
<evidence type="ECO:0000256" key="5">
    <source>
        <dbReference type="ARBA" id="ARBA00022691"/>
    </source>
</evidence>
<keyword evidence="5" id="KW-0949">S-adenosyl-L-methionine</keyword>
<feature type="domain" description="CheR-type methyltransferase" evidence="6">
    <location>
        <begin position="44"/>
        <end position="316"/>
    </location>
</feature>
<dbReference type="InterPro" id="IPR029063">
    <property type="entry name" value="SAM-dependent_MTases_sf"/>
</dbReference>
<sequence length="332" mass="37584">MRVRMVIQSIARRARDEHAKEARNIMTATRNVRIELAGGVRGPEVERDFEFTAADFARIRELIHRRAGISLSDHKRDMAYSRLARRLRACGIDTFKQYLDRLETNDDNAEWEAFVNALTTNLTAFFRESHHFPILADFVKRRQQPFSVWCSAASTGEEPYSIAMTLVEALGDHAARQCTVFASDIDSQVLAKAEAGVYSLDQVKALPIERLKRFFLKGTGSHAGLVKVRPELRAMVNFGRVNLTDARYEVKGPFDVIFCRNVMIYFDKPTQGQVLSRFEPLMKPGALLFAGHSENFTYVSQAFRLRGQTVYELARDMKVTSGGKRVLAGEPA</sequence>
<dbReference type="PRINTS" id="PR00996">
    <property type="entry name" value="CHERMTFRASE"/>
</dbReference>
<dbReference type="Pfam" id="PF03705">
    <property type="entry name" value="CheR_N"/>
    <property type="match status" value="1"/>
</dbReference>
<dbReference type="Proteomes" id="UP000054870">
    <property type="component" value="Unassembled WGS sequence"/>
</dbReference>
<dbReference type="SMART" id="SM00138">
    <property type="entry name" value="MeTrc"/>
    <property type="match status" value="1"/>
</dbReference>
<dbReference type="GO" id="GO:0008983">
    <property type="term" value="F:protein-glutamate O-methyltransferase activity"/>
    <property type="evidence" value="ECO:0007669"/>
    <property type="project" value="UniProtKB-EC"/>
</dbReference>
<dbReference type="EMBL" id="FCOF02000001">
    <property type="protein sequence ID" value="SAK41186.1"/>
    <property type="molecule type" value="Genomic_DNA"/>
</dbReference>
<evidence type="ECO:0000313" key="7">
    <source>
        <dbReference type="EMBL" id="SAK41186.1"/>
    </source>
</evidence>
<accession>A0A157Z6I2</accession>
<evidence type="ECO:0000313" key="8">
    <source>
        <dbReference type="Proteomes" id="UP000054870"/>
    </source>
</evidence>
<dbReference type="PANTHER" id="PTHR24422">
    <property type="entry name" value="CHEMOTAXIS PROTEIN METHYLTRANSFERASE"/>
    <property type="match status" value="1"/>
</dbReference>
<dbReference type="InterPro" id="IPR036804">
    <property type="entry name" value="CheR_N_sf"/>
</dbReference>
<dbReference type="InterPro" id="IPR050903">
    <property type="entry name" value="Bact_Chemotaxis_MeTrfase"/>
</dbReference>